<name>A0A1H6Y884_9FLAO</name>
<dbReference type="AlphaFoldDB" id="A0A1H6Y884"/>
<evidence type="ECO:0000313" key="3">
    <source>
        <dbReference type="EMBL" id="SEJ33412.1"/>
    </source>
</evidence>
<dbReference type="InterPro" id="IPR036380">
    <property type="entry name" value="Isochorismatase-like_sf"/>
</dbReference>
<dbReference type="PANTHER" id="PTHR43540">
    <property type="entry name" value="PEROXYUREIDOACRYLATE/UREIDOACRYLATE AMIDOHYDROLASE-RELATED"/>
    <property type="match status" value="1"/>
</dbReference>
<evidence type="ECO:0000313" key="4">
    <source>
        <dbReference type="Proteomes" id="UP000183077"/>
    </source>
</evidence>
<organism evidence="3 4">
    <name type="scientific">Myroides marinus</name>
    <dbReference type="NCBI Taxonomy" id="703342"/>
    <lineage>
        <taxon>Bacteria</taxon>
        <taxon>Pseudomonadati</taxon>
        <taxon>Bacteroidota</taxon>
        <taxon>Flavobacteriia</taxon>
        <taxon>Flavobacteriales</taxon>
        <taxon>Flavobacteriaceae</taxon>
        <taxon>Myroides</taxon>
    </lineage>
</organism>
<dbReference type="EMBL" id="FNYS01000025">
    <property type="protein sequence ID" value="SEJ33412.1"/>
    <property type="molecule type" value="Genomic_DNA"/>
</dbReference>
<feature type="domain" description="Isochorismatase-like" evidence="2">
    <location>
        <begin position="13"/>
        <end position="199"/>
    </location>
</feature>
<keyword evidence="1" id="KW-0378">Hydrolase</keyword>
<dbReference type="GO" id="GO:0016787">
    <property type="term" value="F:hydrolase activity"/>
    <property type="evidence" value="ECO:0007669"/>
    <property type="project" value="UniProtKB-KW"/>
</dbReference>
<evidence type="ECO:0000256" key="1">
    <source>
        <dbReference type="ARBA" id="ARBA00022801"/>
    </source>
</evidence>
<protein>
    <submittedName>
        <fullName evidence="3">Nicotinamidase-related amidase</fullName>
    </submittedName>
</protein>
<dbReference type="Proteomes" id="UP000183077">
    <property type="component" value="Unassembled WGS sequence"/>
</dbReference>
<dbReference type="InterPro" id="IPR050272">
    <property type="entry name" value="Isochorismatase-like_hydrls"/>
</dbReference>
<gene>
    <name evidence="3" type="ORF">SAMN04488018_12536</name>
</gene>
<dbReference type="GeneID" id="82258523"/>
<evidence type="ECO:0000259" key="2">
    <source>
        <dbReference type="Pfam" id="PF00857"/>
    </source>
</evidence>
<dbReference type="InterPro" id="IPR000868">
    <property type="entry name" value="Isochorismatase-like_dom"/>
</dbReference>
<dbReference type="SUPFAM" id="SSF52499">
    <property type="entry name" value="Isochorismatase-like hydrolases"/>
    <property type="match status" value="1"/>
</dbReference>
<dbReference type="Gene3D" id="3.40.50.850">
    <property type="entry name" value="Isochorismatase-like"/>
    <property type="match status" value="1"/>
</dbReference>
<dbReference type="CDD" id="cd00431">
    <property type="entry name" value="cysteine_hydrolases"/>
    <property type="match status" value="1"/>
</dbReference>
<reference evidence="3 4" key="1">
    <citation type="submission" date="2016-10" db="EMBL/GenBank/DDBJ databases">
        <authorList>
            <person name="de Groot N.N."/>
        </authorList>
    </citation>
    <scope>NUCLEOTIDE SEQUENCE [LARGE SCALE GENOMIC DNA]</scope>
    <source>
        <strain evidence="3 4">DSM 23048</strain>
    </source>
</reference>
<accession>A0A1H6Y884</accession>
<dbReference type="PANTHER" id="PTHR43540:SF16">
    <property type="entry name" value="ISOCHORISMATASE-LIKE DOMAIN-CONTAINING PROTEIN"/>
    <property type="match status" value="1"/>
</dbReference>
<dbReference type="Pfam" id="PF00857">
    <property type="entry name" value="Isochorismatase"/>
    <property type="match status" value="1"/>
</dbReference>
<proteinExistence type="predicted"/>
<sequence>MNTLIAQTKNKIALVLIETQNEWMHPEGKLNKALIKDQSMMKNSISNIEKVLQFARKNKLTIIHVGLKFTEGYPELGNATSGLRKAIPNAGTFQENSFGATFFESVKPLKNEFITSGRTGASGFTGTNLDSYLRNNNINKLYIVGYATHVCVESTFRDAHEKGYNSIVISDATSAFNNQQQDYFLSEIVHHFGEHITSENFFSLDLTN</sequence>
<dbReference type="RefSeq" id="WP_244154534.1">
    <property type="nucleotide sequence ID" value="NZ_FNYS01000025.1"/>
</dbReference>